<keyword evidence="5 8" id="KW-0285">Flavoprotein</keyword>
<accession>A0ABX2A7U3</accession>
<dbReference type="NCBIfam" id="NF003605">
    <property type="entry name" value="PRK05257.1-4"/>
    <property type="match status" value="1"/>
</dbReference>
<reference evidence="9 10" key="1">
    <citation type="submission" date="2020-05" db="EMBL/GenBank/DDBJ databases">
        <title>Genomic Encyclopedia of Type Strains, Phase III (KMG-III): the genomes of soil and plant-associated and newly described type strains.</title>
        <authorList>
            <person name="Whitman W."/>
        </authorList>
    </citation>
    <scope>NUCLEOTIDE SEQUENCE [LARGE SCALE GENOMIC DNA]</scope>
    <source>
        <strain evidence="9 10">KCTC 19046</strain>
    </source>
</reference>
<evidence type="ECO:0000256" key="5">
    <source>
        <dbReference type="ARBA" id="ARBA00022630"/>
    </source>
</evidence>
<dbReference type="PANTHER" id="PTHR43104">
    <property type="entry name" value="L-2-HYDROXYGLUTARATE DEHYDROGENASE, MITOCHONDRIAL"/>
    <property type="match status" value="1"/>
</dbReference>
<keyword evidence="6 8" id="KW-0274">FAD</keyword>
<evidence type="ECO:0000256" key="8">
    <source>
        <dbReference type="HAMAP-Rule" id="MF_00212"/>
    </source>
</evidence>
<comment type="pathway">
    <text evidence="3 8">Carbohydrate metabolism; tricarboxylic acid cycle; oxaloacetate from (S)-malate (quinone route): step 1/1.</text>
</comment>
<dbReference type="NCBIfam" id="NF003603">
    <property type="entry name" value="PRK05257.1-1"/>
    <property type="match status" value="1"/>
</dbReference>
<evidence type="ECO:0000256" key="1">
    <source>
        <dbReference type="ARBA" id="ARBA00001139"/>
    </source>
</evidence>
<comment type="caution">
    <text evidence="9">The sequence shown here is derived from an EMBL/GenBank/DDBJ whole genome shotgun (WGS) entry which is preliminary data.</text>
</comment>
<evidence type="ECO:0000256" key="7">
    <source>
        <dbReference type="ARBA" id="ARBA00023002"/>
    </source>
</evidence>
<dbReference type="InterPro" id="IPR036188">
    <property type="entry name" value="FAD/NAD-bd_sf"/>
</dbReference>
<evidence type="ECO:0000313" key="9">
    <source>
        <dbReference type="EMBL" id="NOV98954.1"/>
    </source>
</evidence>
<dbReference type="Gene3D" id="3.30.9.10">
    <property type="entry name" value="D-Amino Acid Oxidase, subunit A, domain 2"/>
    <property type="match status" value="1"/>
</dbReference>
<keyword evidence="7 8" id="KW-0560">Oxidoreductase</keyword>
<evidence type="ECO:0000256" key="2">
    <source>
        <dbReference type="ARBA" id="ARBA00001974"/>
    </source>
</evidence>
<dbReference type="NCBIfam" id="NF003609">
    <property type="entry name" value="PRK05257.2-5"/>
    <property type="match status" value="1"/>
</dbReference>
<dbReference type="Gene3D" id="3.50.50.60">
    <property type="entry name" value="FAD/NAD(P)-binding domain"/>
    <property type="match status" value="1"/>
</dbReference>
<name>A0ABX2A7U3_9MICO</name>
<comment type="catalytic activity">
    <reaction evidence="1 8">
        <text>(S)-malate + a quinone = a quinol + oxaloacetate</text>
        <dbReference type="Rhea" id="RHEA:46012"/>
        <dbReference type="ChEBI" id="CHEBI:15589"/>
        <dbReference type="ChEBI" id="CHEBI:16452"/>
        <dbReference type="ChEBI" id="CHEBI:24646"/>
        <dbReference type="ChEBI" id="CHEBI:132124"/>
        <dbReference type="EC" id="1.1.5.4"/>
    </reaction>
</comment>
<organism evidence="9 10">
    <name type="scientific">Isoptericola halotolerans</name>
    <dbReference type="NCBI Taxonomy" id="300560"/>
    <lineage>
        <taxon>Bacteria</taxon>
        <taxon>Bacillati</taxon>
        <taxon>Actinomycetota</taxon>
        <taxon>Actinomycetes</taxon>
        <taxon>Micrococcales</taxon>
        <taxon>Promicromonosporaceae</taxon>
        <taxon>Isoptericola</taxon>
    </lineage>
</organism>
<evidence type="ECO:0000313" key="10">
    <source>
        <dbReference type="Proteomes" id="UP000757540"/>
    </source>
</evidence>
<dbReference type="EC" id="1.1.5.4" evidence="8"/>
<dbReference type="PANTHER" id="PTHR43104:SF2">
    <property type="entry name" value="L-2-HYDROXYGLUTARATE DEHYDROGENASE, MITOCHONDRIAL"/>
    <property type="match status" value="1"/>
</dbReference>
<dbReference type="Proteomes" id="UP000757540">
    <property type="component" value="Unassembled WGS sequence"/>
</dbReference>
<dbReference type="Pfam" id="PF06039">
    <property type="entry name" value="Mqo"/>
    <property type="match status" value="1"/>
</dbReference>
<sequence>MTTRATASSNGSTDAVDVVLIGGGIMSATLGTLIQQVEPTWSIRIIERLDDVALESSNPWNNAGTGHAALCELNYTPEKPDGTVDISKAVSINEQFQTSRELWHHLLATGRLADSSFVSRTPHMTFVRGAKNVDYLRRRHSTLSAHPLFRDLEFSTDRTEINRWAPLLTTERDTEEPIAATRSVAGTDVDFGNLTRQLVDGLVAGGAELQLQHEVRSLKRTRDGGWRLRVKDRSWNAPQRMSTLKARFVFVGAGGGALPLLQSAGIPEIKGFGGFPISGEFLRTDNPEIVAQHQAKVYGKADVGAPPMSVPHLDTRVVDGKSYLMFGPYAGFSPKYLKKGKYLGLVTSLRAHNLTSMLGAGLKNLDLTQYLVGQVVAAPETKFHALQQFMPTAHPKDWETITAGQRVQVIKRDADGKGVLQFGTEIVSAADGSIAGLLGASPGASTAVSAMVDLLDRCFPDRFATWRPQLAAMMPSLDGVPADAREIETTSDAATELSATQVAAAQHQTVDGVLPASVYESQADSRI</sequence>
<dbReference type="HAMAP" id="MF_00212">
    <property type="entry name" value="MQO"/>
    <property type="match status" value="1"/>
</dbReference>
<comment type="similarity">
    <text evidence="8">Belongs to the MQO family.</text>
</comment>
<dbReference type="GO" id="GO:0008924">
    <property type="term" value="F:L-malate dehydrogenase (quinone) activity"/>
    <property type="evidence" value="ECO:0007669"/>
    <property type="project" value="UniProtKB-EC"/>
</dbReference>
<dbReference type="SUPFAM" id="SSF51905">
    <property type="entry name" value="FAD/NAD(P)-binding domain"/>
    <property type="match status" value="1"/>
</dbReference>
<dbReference type="EMBL" id="JABEZU010000005">
    <property type="protein sequence ID" value="NOV98954.1"/>
    <property type="molecule type" value="Genomic_DNA"/>
</dbReference>
<proteinExistence type="inferred from homology"/>
<evidence type="ECO:0000256" key="3">
    <source>
        <dbReference type="ARBA" id="ARBA00005012"/>
    </source>
</evidence>
<evidence type="ECO:0000256" key="6">
    <source>
        <dbReference type="ARBA" id="ARBA00022827"/>
    </source>
</evidence>
<dbReference type="NCBIfam" id="NF009875">
    <property type="entry name" value="PRK13339.1"/>
    <property type="match status" value="1"/>
</dbReference>
<gene>
    <name evidence="8" type="primary">mqo</name>
    <name evidence="9" type="ORF">HDG69_003556</name>
</gene>
<evidence type="ECO:0000256" key="4">
    <source>
        <dbReference type="ARBA" id="ARBA00022532"/>
    </source>
</evidence>
<keyword evidence="10" id="KW-1185">Reference proteome</keyword>
<protein>
    <recommendedName>
        <fullName evidence="8">Probable malate:quinone oxidoreductase</fullName>
        <ecNumber evidence="8">1.1.5.4</ecNumber>
    </recommendedName>
    <alternativeName>
        <fullName evidence="8">MQO</fullName>
    </alternativeName>
    <alternativeName>
        <fullName evidence="8">Malate dehydrogenase [quinone]</fullName>
    </alternativeName>
</protein>
<keyword evidence="4 8" id="KW-0816">Tricarboxylic acid cycle</keyword>
<dbReference type="InterPro" id="IPR006231">
    <property type="entry name" value="MQO"/>
</dbReference>
<dbReference type="RefSeq" id="WP_171785147.1">
    <property type="nucleotide sequence ID" value="NZ_BAAAML010000004.1"/>
</dbReference>
<dbReference type="NCBIfam" id="NF003611">
    <property type="entry name" value="PRK05257.3-2"/>
    <property type="match status" value="1"/>
</dbReference>
<dbReference type="NCBIfam" id="NF003606">
    <property type="entry name" value="PRK05257.2-1"/>
    <property type="match status" value="1"/>
</dbReference>
<dbReference type="NCBIfam" id="TIGR01320">
    <property type="entry name" value="mal_quin_oxido"/>
    <property type="match status" value="1"/>
</dbReference>
<comment type="cofactor">
    <cofactor evidence="2 8">
        <name>FAD</name>
        <dbReference type="ChEBI" id="CHEBI:57692"/>
    </cofactor>
</comment>